<feature type="compositionally biased region" description="Polar residues" evidence="1">
    <location>
        <begin position="59"/>
        <end position="68"/>
    </location>
</feature>
<feature type="region of interest" description="Disordered" evidence="1">
    <location>
        <begin position="1"/>
        <end position="116"/>
    </location>
</feature>
<dbReference type="Proteomes" id="UP000829364">
    <property type="component" value="Chromosome 6"/>
</dbReference>
<feature type="compositionally biased region" description="Low complexity" evidence="1">
    <location>
        <begin position="85"/>
        <end position="99"/>
    </location>
</feature>
<evidence type="ECO:0000256" key="1">
    <source>
        <dbReference type="SAM" id="MobiDB-lite"/>
    </source>
</evidence>
<proteinExistence type="predicted"/>
<dbReference type="KEGG" id="ptkz:JDV02_006662"/>
<accession>A0A9Q8QJ06</accession>
<gene>
    <name evidence="2" type="ORF">JDV02_006662</name>
</gene>
<evidence type="ECO:0000313" key="2">
    <source>
        <dbReference type="EMBL" id="UNI20590.1"/>
    </source>
</evidence>
<organism evidence="2 3">
    <name type="scientific">Purpureocillium takamizusanense</name>
    <dbReference type="NCBI Taxonomy" id="2060973"/>
    <lineage>
        <taxon>Eukaryota</taxon>
        <taxon>Fungi</taxon>
        <taxon>Dikarya</taxon>
        <taxon>Ascomycota</taxon>
        <taxon>Pezizomycotina</taxon>
        <taxon>Sordariomycetes</taxon>
        <taxon>Hypocreomycetidae</taxon>
        <taxon>Hypocreales</taxon>
        <taxon>Ophiocordycipitaceae</taxon>
        <taxon>Purpureocillium</taxon>
    </lineage>
</organism>
<dbReference type="RefSeq" id="XP_047844071.1">
    <property type="nucleotide sequence ID" value="XM_047988079.1"/>
</dbReference>
<dbReference type="GeneID" id="72068611"/>
<sequence length="377" mass="40194">MEQPLGVEEAAHDNTKATTVDPSAGCKDQERAQRSAEASPRATQSESAVKSHPKGGASPQATHPQQLPVSEGGRSVKSIVAWLESSGPSPSPTKSFSSPKRATTTSSSPKAGFKASRSLSAFSQAQLSRVSSYNVRTAPDVEDYELSYLKYKEYFTEKPLGRCLDGVTEDLSKMSLEDMLENAEKSAHSEPTLVRVHGIVDEATIAEETAANDDVIVEKPTGEQLSRGLGATLPDDNERERPAEANAEPTGETAPADAPAKSTEAPGICDAAIQDAEPTTDAELEVAAALEDKDTFMERNPEEVKAFWAGVRSFVAISDDDLDSDDTEKKRKKHARRYRKDIPAAGTSPGSVSLASTAHPARLYGPSGDSFTLSMSP</sequence>
<feature type="compositionally biased region" description="Polar residues" evidence="1">
    <location>
        <begin position="100"/>
        <end position="109"/>
    </location>
</feature>
<evidence type="ECO:0000313" key="3">
    <source>
        <dbReference type="Proteomes" id="UP000829364"/>
    </source>
</evidence>
<feature type="region of interest" description="Disordered" evidence="1">
    <location>
        <begin position="319"/>
        <end position="377"/>
    </location>
</feature>
<reference evidence="2" key="1">
    <citation type="submission" date="2021-11" db="EMBL/GenBank/DDBJ databases">
        <title>Purpureocillium_takamizusanense_genome.</title>
        <authorList>
            <person name="Nguyen N.-H."/>
        </authorList>
    </citation>
    <scope>NUCLEOTIDE SEQUENCE</scope>
    <source>
        <strain evidence="2">PT3</strain>
    </source>
</reference>
<dbReference type="EMBL" id="CP086359">
    <property type="protein sequence ID" value="UNI20590.1"/>
    <property type="molecule type" value="Genomic_DNA"/>
</dbReference>
<dbReference type="OrthoDB" id="5238042at2759"/>
<feature type="region of interest" description="Disordered" evidence="1">
    <location>
        <begin position="217"/>
        <end position="270"/>
    </location>
</feature>
<name>A0A9Q8QJ06_9HYPO</name>
<protein>
    <submittedName>
        <fullName evidence="2">Uncharacterized protein</fullName>
    </submittedName>
</protein>
<keyword evidence="3" id="KW-1185">Reference proteome</keyword>
<dbReference type="AlphaFoldDB" id="A0A9Q8QJ06"/>
<feature type="compositionally biased region" description="Basic residues" evidence="1">
    <location>
        <begin position="330"/>
        <end position="339"/>
    </location>
</feature>